<evidence type="ECO:0000256" key="1">
    <source>
        <dbReference type="SAM" id="MobiDB-lite"/>
    </source>
</evidence>
<feature type="transmembrane region" description="Helical" evidence="2">
    <location>
        <begin position="92"/>
        <end position="116"/>
    </location>
</feature>
<dbReference type="AlphaFoldDB" id="A0AAD7KEV6"/>
<keyword evidence="2" id="KW-0812">Transmembrane</keyword>
<feature type="transmembrane region" description="Helical" evidence="2">
    <location>
        <begin position="21"/>
        <end position="47"/>
    </location>
</feature>
<protein>
    <submittedName>
        <fullName evidence="3">Uncharacterized protein</fullName>
    </submittedName>
</protein>
<reference evidence="3" key="1">
    <citation type="submission" date="2023-03" db="EMBL/GenBank/DDBJ databases">
        <title>Massive genome expansion in bonnet fungi (Mycena s.s.) driven by repeated elements and novel gene families across ecological guilds.</title>
        <authorList>
            <consortium name="Lawrence Berkeley National Laboratory"/>
            <person name="Harder C.B."/>
            <person name="Miyauchi S."/>
            <person name="Viragh M."/>
            <person name="Kuo A."/>
            <person name="Thoen E."/>
            <person name="Andreopoulos B."/>
            <person name="Lu D."/>
            <person name="Skrede I."/>
            <person name="Drula E."/>
            <person name="Henrissat B."/>
            <person name="Morin E."/>
            <person name="Kohler A."/>
            <person name="Barry K."/>
            <person name="LaButti K."/>
            <person name="Morin E."/>
            <person name="Salamov A."/>
            <person name="Lipzen A."/>
            <person name="Mereny Z."/>
            <person name="Hegedus B."/>
            <person name="Baldrian P."/>
            <person name="Stursova M."/>
            <person name="Weitz H."/>
            <person name="Taylor A."/>
            <person name="Grigoriev I.V."/>
            <person name="Nagy L.G."/>
            <person name="Martin F."/>
            <person name="Kauserud H."/>
        </authorList>
    </citation>
    <scope>NUCLEOTIDE SEQUENCE</scope>
    <source>
        <strain evidence="3">CBHHK182m</strain>
    </source>
</reference>
<name>A0AAD7KEV6_9AGAR</name>
<dbReference type="EMBL" id="JARKIB010000003">
    <property type="protein sequence ID" value="KAJ7783254.1"/>
    <property type="molecule type" value="Genomic_DNA"/>
</dbReference>
<proteinExistence type="predicted"/>
<accession>A0AAD7KEV6</accession>
<dbReference type="Proteomes" id="UP001215598">
    <property type="component" value="Unassembled WGS sequence"/>
</dbReference>
<organism evidence="3 4">
    <name type="scientific">Mycena metata</name>
    <dbReference type="NCBI Taxonomy" id="1033252"/>
    <lineage>
        <taxon>Eukaryota</taxon>
        <taxon>Fungi</taxon>
        <taxon>Dikarya</taxon>
        <taxon>Basidiomycota</taxon>
        <taxon>Agaricomycotina</taxon>
        <taxon>Agaricomycetes</taxon>
        <taxon>Agaricomycetidae</taxon>
        <taxon>Agaricales</taxon>
        <taxon>Marasmiineae</taxon>
        <taxon>Mycenaceae</taxon>
        <taxon>Mycena</taxon>
    </lineage>
</organism>
<sequence length="296" mass="32122">MAFSYRELFLGGTKFCCCLPVRIGVIIMTVLGILFAGLLSILLWFEVATTTDMSSNERAIFIVAGLVETLLLVASILGFVGAVVRKQLFVQIYAYFIYVHFILNLGVAIYLLYFLVHTATTDQVKACQDAVHNTAAQNQCTGLLKVGLGVYGAVASIVLLTEMYGALIVARYVNQVQREKRNIRASRMSQSAFKTGPAGGRYSTLKGDDHDNIPLRAAGFSNFSNSRAEEEFDPYEEVTGPDYRGSTYSAYDGMPPSADLDHGIHDKMHSVDSHDSTVVEAPSGGPHSTASINGPA</sequence>
<feature type="compositionally biased region" description="Basic and acidic residues" evidence="1">
    <location>
        <begin position="259"/>
        <end position="277"/>
    </location>
</feature>
<keyword evidence="4" id="KW-1185">Reference proteome</keyword>
<feature type="transmembrane region" description="Helical" evidence="2">
    <location>
        <begin position="151"/>
        <end position="173"/>
    </location>
</feature>
<gene>
    <name evidence="3" type="ORF">B0H16DRAFT_1496094</name>
</gene>
<feature type="transmembrane region" description="Helical" evidence="2">
    <location>
        <begin position="59"/>
        <end position="80"/>
    </location>
</feature>
<evidence type="ECO:0000313" key="3">
    <source>
        <dbReference type="EMBL" id="KAJ7783254.1"/>
    </source>
</evidence>
<feature type="region of interest" description="Disordered" evidence="1">
    <location>
        <begin position="258"/>
        <end position="296"/>
    </location>
</feature>
<comment type="caution">
    <text evidence="3">The sequence shown here is derived from an EMBL/GenBank/DDBJ whole genome shotgun (WGS) entry which is preliminary data.</text>
</comment>
<evidence type="ECO:0000256" key="2">
    <source>
        <dbReference type="SAM" id="Phobius"/>
    </source>
</evidence>
<evidence type="ECO:0000313" key="4">
    <source>
        <dbReference type="Proteomes" id="UP001215598"/>
    </source>
</evidence>
<feature type="compositionally biased region" description="Polar residues" evidence="1">
    <location>
        <begin position="286"/>
        <end position="296"/>
    </location>
</feature>
<keyword evidence="2" id="KW-1133">Transmembrane helix</keyword>
<keyword evidence="2" id="KW-0472">Membrane</keyword>